<feature type="transmembrane region" description="Helical" evidence="7">
    <location>
        <begin position="12"/>
        <end position="36"/>
    </location>
</feature>
<name>D0LKT3_HALO1</name>
<dbReference type="Pfam" id="PF07963">
    <property type="entry name" value="N_methyl"/>
    <property type="match status" value="1"/>
</dbReference>
<keyword evidence="4 7" id="KW-0812">Transmembrane</keyword>
<evidence type="ECO:0000256" key="3">
    <source>
        <dbReference type="ARBA" id="ARBA00022481"/>
    </source>
</evidence>
<evidence type="ECO:0000256" key="4">
    <source>
        <dbReference type="ARBA" id="ARBA00022692"/>
    </source>
</evidence>
<dbReference type="InterPro" id="IPR045584">
    <property type="entry name" value="Pilin-like"/>
</dbReference>
<comment type="similarity">
    <text evidence="2">Belongs to the N-Me-Phe pilin family.</text>
</comment>
<dbReference type="RefSeq" id="WP_012829251.1">
    <property type="nucleotide sequence ID" value="NC_013440.1"/>
</dbReference>
<dbReference type="NCBIfam" id="TIGR02532">
    <property type="entry name" value="IV_pilin_GFxxxE"/>
    <property type="match status" value="1"/>
</dbReference>
<proteinExistence type="inferred from homology"/>
<organism evidence="8 9">
    <name type="scientific">Haliangium ochraceum (strain DSM 14365 / JCM 11303 / SMP-2)</name>
    <dbReference type="NCBI Taxonomy" id="502025"/>
    <lineage>
        <taxon>Bacteria</taxon>
        <taxon>Pseudomonadati</taxon>
        <taxon>Myxococcota</taxon>
        <taxon>Polyangia</taxon>
        <taxon>Haliangiales</taxon>
        <taxon>Kofleriaceae</taxon>
        <taxon>Haliangium</taxon>
    </lineage>
</organism>
<dbReference type="KEGG" id="hoh:Hoch_4155"/>
<dbReference type="InterPro" id="IPR002416">
    <property type="entry name" value="T2SS_protein-GspH"/>
</dbReference>
<keyword evidence="6 7" id="KW-0472">Membrane</keyword>
<dbReference type="PRINTS" id="PR00885">
    <property type="entry name" value="BCTERIALGSPH"/>
</dbReference>
<dbReference type="eggNOG" id="COG4969">
    <property type="taxonomic scope" value="Bacteria"/>
</dbReference>
<dbReference type="InterPro" id="IPR012902">
    <property type="entry name" value="N_methyl_site"/>
</dbReference>
<dbReference type="PROSITE" id="PS00409">
    <property type="entry name" value="PROKAR_NTER_METHYL"/>
    <property type="match status" value="1"/>
</dbReference>
<accession>D0LKT3</accession>
<reference evidence="8 9" key="1">
    <citation type="journal article" date="2010" name="Stand. Genomic Sci.">
        <title>Complete genome sequence of Haliangium ochraceum type strain (SMP-2).</title>
        <authorList>
            <consortium name="US DOE Joint Genome Institute (JGI-PGF)"/>
            <person name="Ivanova N."/>
            <person name="Daum C."/>
            <person name="Lang E."/>
            <person name="Abt B."/>
            <person name="Kopitz M."/>
            <person name="Saunders E."/>
            <person name="Lapidus A."/>
            <person name="Lucas S."/>
            <person name="Glavina Del Rio T."/>
            <person name="Nolan M."/>
            <person name="Tice H."/>
            <person name="Copeland A."/>
            <person name="Cheng J.F."/>
            <person name="Chen F."/>
            <person name="Bruce D."/>
            <person name="Goodwin L."/>
            <person name="Pitluck S."/>
            <person name="Mavromatis K."/>
            <person name="Pati A."/>
            <person name="Mikhailova N."/>
            <person name="Chen A."/>
            <person name="Palaniappan K."/>
            <person name="Land M."/>
            <person name="Hauser L."/>
            <person name="Chang Y.J."/>
            <person name="Jeffries C.D."/>
            <person name="Detter J.C."/>
            <person name="Brettin T."/>
            <person name="Rohde M."/>
            <person name="Goker M."/>
            <person name="Bristow J."/>
            <person name="Markowitz V."/>
            <person name="Eisen J.A."/>
            <person name="Hugenholtz P."/>
            <person name="Kyrpides N.C."/>
            <person name="Klenk H.P."/>
        </authorList>
    </citation>
    <scope>NUCLEOTIDE SEQUENCE [LARGE SCALE GENOMIC DNA]</scope>
    <source>
        <strain evidence="9">DSM 14365 / CIP 107738 / JCM 11303 / AJ 13395 / SMP-2</strain>
    </source>
</reference>
<dbReference type="PANTHER" id="PTHR30093:SF34">
    <property type="entry name" value="PREPILIN PEPTIDASE-DEPENDENT PROTEIN D"/>
    <property type="match status" value="1"/>
</dbReference>
<comment type="subcellular location">
    <subcellularLocation>
        <location evidence="1">Membrane</location>
        <topology evidence="1">Single-pass membrane protein</topology>
    </subcellularLocation>
</comment>
<dbReference type="EMBL" id="CP001804">
    <property type="protein sequence ID" value="ACY16653.1"/>
    <property type="molecule type" value="Genomic_DNA"/>
</dbReference>
<evidence type="ECO:0000256" key="5">
    <source>
        <dbReference type="ARBA" id="ARBA00022989"/>
    </source>
</evidence>
<evidence type="ECO:0000256" key="7">
    <source>
        <dbReference type="SAM" id="Phobius"/>
    </source>
</evidence>
<evidence type="ECO:0000256" key="1">
    <source>
        <dbReference type="ARBA" id="ARBA00004167"/>
    </source>
</evidence>
<dbReference type="GO" id="GO:0015627">
    <property type="term" value="C:type II protein secretion system complex"/>
    <property type="evidence" value="ECO:0007669"/>
    <property type="project" value="InterPro"/>
</dbReference>
<evidence type="ECO:0000313" key="8">
    <source>
        <dbReference type="EMBL" id="ACY16653.1"/>
    </source>
</evidence>
<keyword evidence="9" id="KW-1185">Reference proteome</keyword>
<evidence type="ECO:0000313" key="9">
    <source>
        <dbReference type="Proteomes" id="UP000001880"/>
    </source>
</evidence>
<evidence type="ECO:0000256" key="2">
    <source>
        <dbReference type="ARBA" id="ARBA00005233"/>
    </source>
</evidence>
<keyword evidence="5 7" id="KW-1133">Transmembrane helix</keyword>
<dbReference type="GO" id="GO:0015628">
    <property type="term" value="P:protein secretion by the type II secretion system"/>
    <property type="evidence" value="ECO:0007669"/>
    <property type="project" value="InterPro"/>
</dbReference>
<dbReference type="PANTHER" id="PTHR30093">
    <property type="entry name" value="GENERAL SECRETION PATHWAY PROTEIN G"/>
    <property type="match status" value="1"/>
</dbReference>
<evidence type="ECO:0000256" key="6">
    <source>
        <dbReference type="ARBA" id="ARBA00023136"/>
    </source>
</evidence>
<dbReference type="HOGENOM" id="CLU_1439249_0_0_7"/>
<dbReference type="AlphaFoldDB" id="D0LKT3"/>
<sequence>MLSKLQSRQKGFTLIELMIVVAIIGILAAVAIPAFMRYMNKAKSSEAEQMVKKVHDGAISYYHNPPQTSFGTPAKGFPITQALTPTAACCQPGVQEKCPADAAEAAEWAASNTWKSLNFSMDSPHYYQYEFLDNDPAGELTGSPLFVAGAEGDLDCDGVTGRFEMGAEVTADGDLKSSSAIRRTNENE</sequence>
<keyword evidence="3" id="KW-0488">Methylation</keyword>
<dbReference type="GO" id="GO:0016020">
    <property type="term" value="C:membrane"/>
    <property type="evidence" value="ECO:0007669"/>
    <property type="project" value="UniProtKB-SubCell"/>
</dbReference>
<dbReference type="Gene3D" id="3.30.700.10">
    <property type="entry name" value="Glycoprotein, Type 4 Pilin"/>
    <property type="match status" value="1"/>
</dbReference>
<gene>
    <name evidence="8" type="ordered locus">Hoch_4155</name>
</gene>
<dbReference type="STRING" id="502025.Hoch_4155"/>
<protein>
    <submittedName>
        <fullName evidence="8">Fimbiral protein PilA</fullName>
    </submittedName>
</protein>
<dbReference type="SUPFAM" id="SSF54523">
    <property type="entry name" value="Pili subunits"/>
    <property type="match status" value="1"/>
</dbReference>
<dbReference type="Proteomes" id="UP000001880">
    <property type="component" value="Chromosome"/>
</dbReference>